<dbReference type="EMBL" id="DF820455">
    <property type="protein sequence ID" value="GAK49785.1"/>
    <property type="molecule type" value="Genomic_DNA"/>
</dbReference>
<dbReference type="PANTHER" id="PTHR42659:SF9">
    <property type="entry name" value="XANTHINE DEHYDROGENASE FAD-BINDING SUBUNIT XDHB-RELATED"/>
    <property type="match status" value="1"/>
</dbReference>
<dbReference type="STRING" id="1499966.U14_01009"/>
<dbReference type="InterPro" id="IPR005107">
    <property type="entry name" value="CO_DH_flav_C"/>
</dbReference>
<evidence type="ECO:0000313" key="2">
    <source>
        <dbReference type="EMBL" id="GAK49785.1"/>
    </source>
</evidence>
<sequence length="285" mass="31306">MKNITAYFTPATLEEAIHLLREQPGKGKLIAGGTNIVVEKDPTLDFLVDVRQLGLDYLNEDDERIYIGAATHIETLYRSMLMNSLASGMFTEMCSWFASKQIRNMATIGGNIADGHSAADTIPPLLALDAQIVLRGETERVVAIVEFLKPEGGSVIQPHELITEIRLPKIFQQASGAFLKNSKTREDISVVSVTTTMIVKEQRCDVARIALGAVAPIPVRIPAAEAALVGQTLTPELIEQAADIVTEQIHPLTNFRGSAEFRKEIARVYTKRALQSCWEKFVSSS</sequence>
<dbReference type="Pfam" id="PF00941">
    <property type="entry name" value="FAD_binding_5"/>
    <property type="match status" value="1"/>
</dbReference>
<dbReference type="InterPro" id="IPR051312">
    <property type="entry name" value="Diverse_Substr_Oxidored"/>
</dbReference>
<feature type="domain" description="FAD-binding PCMH-type" evidence="1">
    <location>
        <begin position="1"/>
        <end position="172"/>
    </location>
</feature>
<reference evidence="2" key="1">
    <citation type="journal article" date="2015" name="PeerJ">
        <title>First genomic representation of candidate bacterial phylum KSB3 points to enhanced environmental sensing as a trigger of wastewater bulking.</title>
        <authorList>
            <person name="Sekiguchi Y."/>
            <person name="Ohashi A."/>
            <person name="Parks D.H."/>
            <person name="Yamauchi T."/>
            <person name="Tyson G.W."/>
            <person name="Hugenholtz P."/>
        </authorList>
    </citation>
    <scope>NUCLEOTIDE SEQUENCE [LARGE SCALE GENOMIC DNA]</scope>
</reference>
<dbReference type="InterPro" id="IPR016166">
    <property type="entry name" value="FAD-bd_PCMH"/>
</dbReference>
<dbReference type="InterPro" id="IPR016167">
    <property type="entry name" value="FAD-bd_PCMH_sub1"/>
</dbReference>
<dbReference type="Gene3D" id="3.30.43.10">
    <property type="entry name" value="Uridine Diphospho-n-acetylenolpyruvylglucosamine Reductase, domain 2"/>
    <property type="match status" value="1"/>
</dbReference>
<dbReference type="SUPFAM" id="SSF55447">
    <property type="entry name" value="CO dehydrogenase flavoprotein C-terminal domain-like"/>
    <property type="match status" value="1"/>
</dbReference>
<evidence type="ECO:0000259" key="1">
    <source>
        <dbReference type="PROSITE" id="PS51387"/>
    </source>
</evidence>
<dbReference type="SMART" id="SM01092">
    <property type="entry name" value="CO_deh_flav_C"/>
    <property type="match status" value="1"/>
</dbReference>
<dbReference type="GO" id="GO:0016491">
    <property type="term" value="F:oxidoreductase activity"/>
    <property type="evidence" value="ECO:0007669"/>
    <property type="project" value="InterPro"/>
</dbReference>
<dbReference type="PANTHER" id="PTHR42659">
    <property type="entry name" value="XANTHINE DEHYDROGENASE SUBUNIT C-RELATED"/>
    <property type="match status" value="1"/>
</dbReference>
<dbReference type="SUPFAM" id="SSF56176">
    <property type="entry name" value="FAD-binding/transporter-associated domain-like"/>
    <property type="match status" value="1"/>
</dbReference>
<accession>A0A0S6VVQ6</accession>
<keyword evidence="3" id="KW-1185">Reference proteome</keyword>
<dbReference type="AlphaFoldDB" id="A0A0S6VVQ6"/>
<dbReference type="Gene3D" id="3.30.465.10">
    <property type="match status" value="1"/>
</dbReference>
<dbReference type="InterPro" id="IPR036318">
    <property type="entry name" value="FAD-bd_PCMH-like_sf"/>
</dbReference>
<dbReference type="GO" id="GO:0071949">
    <property type="term" value="F:FAD binding"/>
    <property type="evidence" value="ECO:0007669"/>
    <property type="project" value="InterPro"/>
</dbReference>
<protein>
    <submittedName>
        <fullName evidence="2">Carbon monoxide dehydrogenase medium chain</fullName>
    </submittedName>
</protein>
<dbReference type="PROSITE" id="PS51387">
    <property type="entry name" value="FAD_PCMH"/>
    <property type="match status" value="1"/>
</dbReference>
<dbReference type="InterPro" id="IPR036683">
    <property type="entry name" value="CO_DH_flav_C_dom_sf"/>
</dbReference>
<dbReference type="InterPro" id="IPR016169">
    <property type="entry name" value="FAD-bd_PCMH_sub2"/>
</dbReference>
<evidence type="ECO:0000313" key="3">
    <source>
        <dbReference type="Proteomes" id="UP000030700"/>
    </source>
</evidence>
<dbReference type="Pfam" id="PF03450">
    <property type="entry name" value="CO_deh_flav_C"/>
    <property type="match status" value="1"/>
</dbReference>
<organism evidence="2">
    <name type="scientific">Candidatus Moduliflexus flocculans</name>
    <dbReference type="NCBI Taxonomy" id="1499966"/>
    <lineage>
        <taxon>Bacteria</taxon>
        <taxon>Candidatus Moduliflexota</taxon>
        <taxon>Candidatus Moduliflexia</taxon>
        <taxon>Candidatus Moduliflexales</taxon>
        <taxon>Candidatus Moduliflexaceae</taxon>
    </lineage>
</organism>
<proteinExistence type="predicted"/>
<dbReference type="Gene3D" id="3.30.390.50">
    <property type="entry name" value="CO dehydrogenase flavoprotein, C-terminal domain"/>
    <property type="match status" value="1"/>
</dbReference>
<gene>
    <name evidence="2" type="ORF">U14_01009</name>
</gene>
<dbReference type="Proteomes" id="UP000030700">
    <property type="component" value="Unassembled WGS sequence"/>
</dbReference>
<name>A0A0S6VVQ6_9BACT</name>
<dbReference type="HOGENOM" id="CLU_058050_0_1_0"/>
<dbReference type="InterPro" id="IPR002346">
    <property type="entry name" value="Mopterin_DH_FAD-bd"/>
</dbReference>